<dbReference type="Proteomes" id="UP000010824">
    <property type="component" value="Chromosome"/>
</dbReference>
<reference evidence="5" key="1">
    <citation type="submission" date="2011-12" db="EMBL/GenBank/DDBJ databases">
        <title>Complete sequence of Methanoregula formicicum SMSP.</title>
        <authorList>
            <person name="Lucas S."/>
            <person name="Han J."/>
            <person name="Lapidus A."/>
            <person name="Cheng J.-F."/>
            <person name="Goodwin L."/>
            <person name="Pitluck S."/>
            <person name="Peters L."/>
            <person name="Ovchinnikova G."/>
            <person name="Teshima H."/>
            <person name="Detter J.C."/>
            <person name="Han C."/>
            <person name="Tapia R."/>
            <person name="Land M."/>
            <person name="Hauser L."/>
            <person name="Kyrpides N."/>
            <person name="Ivanova N."/>
            <person name="Pagani I."/>
            <person name="Imachi H."/>
            <person name="Tamaki H."/>
            <person name="Sekiguchi Y."/>
            <person name="Kamagata Y."/>
            <person name="Cadillo-Quiroz H."/>
            <person name="Zinder S."/>
            <person name="Liu W.-T."/>
            <person name="Woyke T."/>
        </authorList>
    </citation>
    <scope>NUCLEOTIDE SEQUENCE [LARGE SCALE GENOMIC DNA]</scope>
    <source>
        <strain evidence="5">DSM 22288 / NBRC 105244 / SMSP</strain>
    </source>
</reference>
<name>L0HBN6_METFS</name>
<dbReference type="STRING" id="593750.Metfor_0376"/>
<dbReference type="InterPro" id="IPR001845">
    <property type="entry name" value="HTH_ArsR_DNA-bd_dom"/>
</dbReference>
<dbReference type="InParanoid" id="L0HBN6"/>
<dbReference type="InterPro" id="IPR036390">
    <property type="entry name" value="WH_DNA-bd_sf"/>
</dbReference>
<keyword evidence="5" id="KW-1185">Reference proteome</keyword>
<reference evidence="4 5" key="2">
    <citation type="journal article" date="2014" name="Genome Announc.">
        <title>Complete Genome Sequence of Methanoregula formicica SMSPT, a Mesophilic Hydrogenotrophic Methanogen Isolated from a Methanogenic Upflow Anaerobic Sludge Blanket Reactor.</title>
        <authorList>
            <person name="Yamamoto K."/>
            <person name="Tamaki H."/>
            <person name="Cadillo-Quiroz H."/>
            <person name="Imachi H."/>
            <person name="Kyrpides N."/>
            <person name="Woyke T."/>
            <person name="Goodwin L."/>
            <person name="Zinder S.H."/>
            <person name="Kamagata Y."/>
            <person name="Liu W.T."/>
        </authorList>
    </citation>
    <scope>NUCLEOTIDE SEQUENCE [LARGE SCALE GENOMIC DNA]</scope>
    <source>
        <strain evidence="5">DSM 22288 / NBRC 105244 / SMSP</strain>
    </source>
</reference>
<dbReference type="InterPro" id="IPR056504">
    <property type="entry name" value="HTH_HVO_0163_N"/>
</dbReference>
<dbReference type="PANTHER" id="PTHR36216">
    <property type="entry name" value="TRANSCRIPTIONAL REGULATOR, TRMB"/>
    <property type="match status" value="1"/>
</dbReference>
<keyword evidence="2" id="KW-0472">Membrane</keyword>
<evidence type="ECO:0000256" key="2">
    <source>
        <dbReference type="SAM" id="Phobius"/>
    </source>
</evidence>
<evidence type="ECO:0000256" key="1">
    <source>
        <dbReference type="SAM" id="MobiDB-lite"/>
    </source>
</evidence>
<organism evidence="4 5">
    <name type="scientific">Methanoregula formicica (strain DSM 22288 / NBRC 105244 / SMSP)</name>
    <dbReference type="NCBI Taxonomy" id="593750"/>
    <lineage>
        <taxon>Archaea</taxon>
        <taxon>Methanobacteriati</taxon>
        <taxon>Methanobacteriota</taxon>
        <taxon>Stenosarchaea group</taxon>
        <taxon>Methanomicrobia</taxon>
        <taxon>Methanomicrobiales</taxon>
        <taxon>Methanoregulaceae</taxon>
        <taxon>Methanoregula</taxon>
    </lineage>
</organism>
<dbReference type="OrthoDB" id="28610at2157"/>
<feature type="domain" description="HTH arsR-type" evidence="3">
    <location>
        <begin position="96"/>
        <end position="169"/>
    </location>
</feature>
<dbReference type="KEGG" id="mfo:Metfor_0376"/>
<dbReference type="RefSeq" id="WP_015284414.1">
    <property type="nucleotide sequence ID" value="NC_019943.1"/>
</dbReference>
<accession>L0HBN6</accession>
<protein>
    <recommendedName>
        <fullName evidence="3">HTH arsR-type domain-containing protein</fullName>
    </recommendedName>
</protein>
<dbReference type="SUPFAM" id="SSF46785">
    <property type="entry name" value="Winged helix' DNA-binding domain"/>
    <property type="match status" value="2"/>
</dbReference>
<evidence type="ECO:0000313" key="4">
    <source>
        <dbReference type="EMBL" id="AGB01450.1"/>
    </source>
</evidence>
<gene>
    <name evidence="4" type="ordered locus">Metfor_0376</name>
</gene>
<dbReference type="Pfam" id="PF13412">
    <property type="entry name" value="HTH_24"/>
    <property type="match status" value="1"/>
</dbReference>
<dbReference type="Gene3D" id="1.10.10.10">
    <property type="entry name" value="Winged helix-like DNA-binding domain superfamily/Winged helix DNA-binding domain"/>
    <property type="match status" value="2"/>
</dbReference>
<feature type="transmembrane region" description="Helical" evidence="2">
    <location>
        <begin position="60"/>
        <end position="88"/>
    </location>
</feature>
<dbReference type="CDD" id="cd00090">
    <property type="entry name" value="HTH_ARSR"/>
    <property type="match status" value="2"/>
</dbReference>
<feature type="domain" description="HTH arsR-type" evidence="3">
    <location>
        <begin position="170"/>
        <end position="252"/>
    </location>
</feature>
<keyword evidence="2" id="KW-1133">Transmembrane helix</keyword>
<sequence precursor="true">MVRLIVLLRILRQAAWYGFIFLIALICIYASLNTITLLLWGDPSVHGVPRMFHPPEIMVLHYAGMVSPALAKVIVTILFGGLGFFLLFRFRGITRKTLLDHPLRERIAEFIRSRPGCHFSSLARELDINRGTLSYHLALLTSFHVVQETKDGGLTRYYIHKTGIPELEQKILTHRNNALRSHILSLLEKEEAMPRTELKKSLNISGPALWYHMQMLVEDGIVLADQDREKTGRPVQYSLTGDAGKIIRNGGEARAAAEFPAPVQDPVNGLQPGKEPGIHE</sequence>
<dbReference type="EMBL" id="CP003167">
    <property type="protein sequence ID" value="AGB01450.1"/>
    <property type="molecule type" value="Genomic_DNA"/>
</dbReference>
<dbReference type="InterPro" id="IPR011991">
    <property type="entry name" value="ArsR-like_HTH"/>
</dbReference>
<proteinExistence type="predicted"/>
<dbReference type="Pfam" id="PF24266">
    <property type="entry name" value="HTH_HVO_0163_N"/>
    <property type="match status" value="1"/>
</dbReference>
<evidence type="ECO:0000313" key="5">
    <source>
        <dbReference type="Proteomes" id="UP000010824"/>
    </source>
</evidence>
<dbReference type="HOGENOM" id="CLU_992510_0_0_2"/>
<dbReference type="PANTHER" id="PTHR36216:SF1">
    <property type="entry name" value="HTH ARSR-TYPE DOMAIN-CONTAINING PROTEIN"/>
    <property type="match status" value="1"/>
</dbReference>
<dbReference type="SMART" id="SM00418">
    <property type="entry name" value="HTH_ARSR"/>
    <property type="match status" value="2"/>
</dbReference>
<feature type="transmembrane region" description="Helical" evidence="2">
    <location>
        <begin position="14"/>
        <end position="40"/>
    </location>
</feature>
<dbReference type="GeneID" id="14309049"/>
<feature type="region of interest" description="Disordered" evidence="1">
    <location>
        <begin position="251"/>
        <end position="280"/>
    </location>
</feature>
<dbReference type="eggNOG" id="arCOG02611">
    <property type="taxonomic scope" value="Archaea"/>
</dbReference>
<dbReference type="AlphaFoldDB" id="L0HBN6"/>
<dbReference type="InterPro" id="IPR036388">
    <property type="entry name" value="WH-like_DNA-bd_sf"/>
</dbReference>
<evidence type="ECO:0000259" key="3">
    <source>
        <dbReference type="SMART" id="SM00418"/>
    </source>
</evidence>
<dbReference type="GO" id="GO:0003700">
    <property type="term" value="F:DNA-binding transcription factor activity"/>
    <property type="evidence" value="ECO:0007669"/>
    <property type="project" value="InterPro"/>
</dbReference>
<keyword evidence="2" id="KW-0812">Transmembrane</keyword>